<feature type="transmembrane region" description="Helical" evidence="2">
    <location>
        <begin position="429"/>
        <end position="451"/>
    </location>
</feature>
<evidence type="ECO:0000313" key="3">
    <source>
        <dbReference type="EMBL" id="KRY01636.1"/>
    </source>
</evidence>
<feature type="region of interest" description="Disordered" evidence="1">
    <location>
        <begin position="1004"/>
        <end position="1025"/>
    </location>
</feature>
<reference evidence="3 4" key="1">
    <citation type="submission" date="2015-01" db="EMBL/GenBank/DDBJ databases">
        <title>Evolution of Trichinella species and genotypes.</title>
        <authorList>
            <person name="Korhonen P.K."/>
            <person name="Edoardo P."/>
            <person name="Giuseppe L.R."/>
            <person name="Gasser R.B."/>
        </authorList>
    </citation>
    <scope>NUCLEOTIDE SEQUENCE [LARGE SCALE GENOMIC DNA]</scope>
    <source>
        <strain evidence="3">ISS141</strain>
    </source>
</reference>
<comment type="caution">
    <text evidence="3">The sequence shown here is derived from an EMBL/GenBank/DDBJ whole genome shotgun (WGS) entry which is preliminary data.</text>
</comment>
<dbReference type="AlphaFoldDB" id="A0A0V0YMQ9"/>
<feature type="transmembrane region" description="Helical" evidence="2">
    <location>
        <begin position="738"/>
        <end position="758"/>
    </location>
</feature>
<accession>A0A0V0YMQ9</accession>
<name>A0A0V0YMQ9_TRIPS</name>
<dbReference type="GO" id="GO:0030659">
    <property type="term" value="C:cytoplasmic vesicle membrane"/>
    <property type="evidence" value="ECO:0007669"/>
    <property type="project" value="TreeGrafter"/>
</dbReference>
<feature type="transmembrane region" description="Helical" evidence="2">
    <location>
        <begin position="839"/>
        <end position="864"/>
    </location>
</feature>
<feature type="transmembrane region" description="Helical" evidence="2">
    <location>
        <begin position="178"/>
        <end position="196"/>
    </location>
</feature>
<feature type="transmembrane region" description="Helical" evidence="2">
    <location>
        <begin position="810"/>
        <end position="833"/>
    </location>
</feature>
<feature type="transmembrane region" description="Helical" evidence="2">
    <location>
        <begin position="511"/>
        <end position="530"/>
    </location>
</feature>
<feature type="transmembrane region" description="Helical" evidence="2">
    <location>
        <begin position="373"/>
        <end position="392"/>
    </location>
</feature>
<dbReference type="Gene3D" id="1.20.1640.10">
    <property type="entry name" value="Multidrug efflux transporter AcrB transmembrane domain"/>
    <property type="match status" value="1"/>
</dbReference>
<sequence>MALNQVNGVTTKTNITDDSSSWTTGQQQTYCISSSCQSRATTFVECQSYIDAEQIEKRQKHLDNTDKRCTMSIESDPSDPDNFETNLNNEEQKRDDQIFDKQLQCNTPLSNKDIDDNHPLTGRSYDINDIRSGDGFPSRKTSARPPTIIHIHGIRKIECFFEKWLWYLGKIISRAPSLGIVFPLIVFVLIMAGLFFNQDKLSKFPLPFEVFHPNQNMRNLDQKLVSGDYVKSYEEFCQDANYECSTAALELASLVTVNVETLKRTTLRLVSIGNKTHSNDYSYVNGFTAVDSQKAFSLNKFYGDLRAILLVFQIPNVTSFKDMHRQFENRVQNIINEFNQNSSNLAHLNFWSKEAYNTILLSLKRDEYVSRPLFGVAISVGVVLVLLSSFAIDVSSSGQFQPLAISGLFYITVVACCLPLTIFTSYNRIIAMSSFYSIVFISLLASTVLYLSGRMEASGLKWFNFWQKGDTNFTDPVINSYDRREIRLLQSRLLDESRSFSRRIGFFTGNVHVRFVTLLIACIYVIFVSWTCSITNVQLNAEMFMTSASKFSEFWLDYREQFSNLNSQVELVFNEPLNYNSKEIQDGISALLNWTKQSNYVSKHRYWFEELNAKEQITSSSRLKASLAENAKLYFTENDKYAGFQHDIVTDDRKKVILKSRIVFQLNEHGTFYINTFVRQLYSVAAKHNLPIVIYNNLFPFLYHNAYIIQDAAIMLNMTVLIVFFMILLLFAKPAMAVIVVVFQYSILSGTIALANIWEIDFNAPIAALLLAGIFHSTVVATSFCSYYCNLMDVAAAKRIAYAFQSTLHSLFSSTVISLLAFTPLLATAAPVLSDHLKLFTVHLILCWLHYFLFLPASLLLLTVNIPACNRALKKCCNETNCFCFGCCCPDSEKTNSICYIPTAGKGPKVDSDYVRKFYELKFRDKSDQTYLANIKKFMKTKKNKRMGKAHKSTKSRLVAAIRPDILLKSSSTTYSVHGSRFTDCDFQRSQTCKIVQIDENPCDPVVKTPSEDSDQDETSTNAIDGCSTNWVHKSQSQHCSNQRTDYRKDAELLPEWKRFWMCDNVQYGPGGTPVRLSHSSINPPTFLKSSFRQSKFRTPVMNVRPPLCQPFPTQNPYSLNYYVHHQYVKRS</sequence>
<evidence type="ECO:0000313" key="4">
    <source>
        <dbReference type="Proteomes" id="UP000054815"/>
    </source>
</evidence>
<organism evidence="3 4">
    <name type="scientific">Trichinella pseudospiralis</name>
    <name type="common">Parasitic roundworm</name>
    <dbReference type="NCBI Taxonomy" id="6337"/>
    <lineage>
        <taxon>Eukaryota</taxon>
        <taxon>Metazoa</taxon>
        <taxon>Ecdysozoa</taxon>
        <taxon>Nematoda</taxon>
        <taxon>Enoplea</taxon>
        <taxon>Dorylaimia</taxon>
        <taxon>Trichinellida</taxon>
        <taxon>Trichinellidae</taxon>
        <taxon>Trichinella</taxon>
    </lineage>
</organism>
<dbReference type="SUPFAM" id="SSF82866">
    <property type="entry name" value="Multidrug efflux transporter AcrB transmembrane domain"/>
    <property type="match status" value="1"/>
</dbReference>
<dbReference type="PANTHER" id="PTHR10796:SF187">
    <property type="entry name" value="SSD DOMAIN-CONTAINING PROTEIN"/>
    <property type="match status" value="1"/>
</dbReference>
<dbReference type="GO" id="GO:0018996">
    <property type="term" value="P:molting cycle, collagen and cuticulin-based cuticle"/>
    <property type="evidence" value="ECO:0007669"/>
    <property type="project" value="TreeGrafter"/>
</dbReference>
<gene>
    <name evidence="3" type="ORF">T4E_7893</name>
</gene>
<proteinExistence type="predicted"/>
<dbReference type="PANTHER" id="PTHR10796">
    <property type="entry name" value="PATCHED-RELATED"/>
    <property type="match status" value="1"/>
</dbReference>
<dbReference type="Proteomes" id="UP000054815">
    <property type="component" value="Unassembled WGS sequence"/>
</dbReference>
<keyword evidence="2" id="KW-0472">Membrane</keyword>
<feature type="transmembrane region" description="Helical" evidence="2">
    <location>
        <begin position="404"/>
        <end position="423"/>
    </location>
</feature>
<protein>
    <recommendedName>
        <fullName evidence="5">Patched domain-containing protein 3</fullName>
    </recommendedName>
</protein>
<evidence type="ECO:0008006" key="5">
    <source>
        <dbReference type="Google" id="ProtNLM"/>
    </source>
</evidence>
<dbReference type="GO" id="GO:0005886">
    <property type="term" value="C:plasma membrane"/>
    <property type="evidence" value="ECO:0007669"/>
    <property type="project" value="TreeGrafter"/>
</dbReference>
<dbReference type="GO" id="GO:0006897">
    <property type="term" value="P:endocytosis"/>
    <property type="evidence" value="ECO:0007669"/>
    <property type="project" value="TreeGrafter"/>
</dbReference>
<evidence type="ECO:0000256" key="2">
    <source>
        <dbReference type="SAM" id="Phobius"/>
    </source>
</evidence>
<feature type="transmembrane region" description="Helical" evidence="2">
    <location>
        <begin position="712"/>
        <end position="731"/>
    </location>
</feature>
<keyword evidence="2" id="KW-1133">Transmembrane helix</keyword>
<feature type="region of interest" description="Disordered" evidence="1">
    <location>
        <begin position="69"/>
        <end position="93"/>
    </location>
</feature>
<feature type="transmembrane region" description="Helical" evidence="2">
    <location>
        <begin position="764"/>
        <end position="789"/>
    </location>
</feature>
<dbReference type="EMBL" id="JYDU01000002">
    <property type="protein sequence ID" value="KRY01636.1"/>
    <property type="molecule type" value="Genomic_DNA"/>
</dbReference>
<feature type="region of interest" description="Disordered" evidence="1">
    <location>
        <begin position="1"/>
        <end position="23"/>
    </location>
</feature>
<dbReference type="InterPro" id="IPR051697">
    <property type="entry name" value="Patched_domain-protein"/>
</dbReference>
<evidence type="ECO:0000256" key="1">
    <source>
        <dbReference type="SAM" id="MobiDB-lite"/>
    </source>
</evidence>
<keyword evidence="2" id="KW-0812">Transmembrane</keyword>